<feature type="transmembrane region" description="Helical" evidence="1">
    <location>
        <begin position="36"/>
        <end position="62"/>
    </location>
</feature>
<protein>
    <submittedName>
        <fullName evidence="2">Uncharacterized membrane protein YhaH (DUF805 family)</fullName>
    </submittedName>
</protein>
<dbReference type="EMBL" id="PVTK01000003">
    <property type="protein sequence ID" value="PRY65229.1"/>
    <property type="molecule type" value="Genomic_DNA"/>
</dbReference>
<feature type="transmembrane region" description="Helical" evidence="1">
    <location>
        <begin position="68"/>
        <end position="88"/>
    </location>
</feature>
<keyword evidence="1" id="KW-0812">Transmembrane</keyword>
<reference evidence="2 3" key="1">
    <citation type="submission" date="2018-03" db="EMBL/GenBank/DDBJ databases">
        <title>Genomic Encyclopedia of Type Strains, Phase III (KMG-III): the genomes of soil and plant-associated and newly described type strains.</title>
        <authorList>
            <person name="Whitman W."/>
        </authorList>
    </citation>
    <scope>NUCLEOTIDE SEQUENCE [LARGE SCALE GENOMIC DNA]</scope>
    <source>
        <strain evidence="2 3">CGMCC 1.12152</strain>
    </source>
</reference>
<dbReference type="Proteomes" id="UP000237647">
    <property type="component" value="Unassembled WGS sequence"/>
</dbReference>
<dbReference type="RefSeq" id="WP_106374406.1">
    <property type="nucleotide sequence ID" value="NZ_PVTK01000003.1"/>
</dbReference>
<accession>A0A2T0V4X0</accession>
<evidence type="ECO:0000313" key="3">
    <source>
        <dbReference type="Proteomes" id="UP000237647"/>
    </source>
</evidence>
<sequence>MNLLSKTSIHDSNRFEHSGSKLDILDSRGRLGRVRFLTYSLIILTIWATVNSTISVVLQLYYPSWSDVLDICMIFFSVIALVLAMIVCKRRLNDFNTSGWWLLIFFVPIAFPILLLLMLFMPGTSGENRFGATTIKNSNSIYIALFLLVALFSLVAII</sequence>
<name>A0A2T0V4X0_9GAMM</name>
<comment type="caution">
    <text evidence="2">The sequence shown here is derived from an EMBL/GenBank/DDBJ whole genome shotgun (WGS) entry which is preliminary data.</text>
</comment>
<evidence type="ECO:0000256" key="1">
    <source>
        <dbReference type="SAM" id="Phobius"/>
    </source>
</evidence>
<gene>
    <name evidence="2" type="ORF">B0H98_103172</name>
</gene>
<dbReference type="GO" id="GO:0005886">
    <property type="term" value="C:plasma membrane"/>
    <property type="evidence" value="ECO:0007669"/>
    <property type="project" value="TreeGrafter"/>
</dbReference>
<organism evidence="2 3">
    <name type="scientific">Vreelandella songnenensis</name>
    <dbReference type="NCBI Taxonomy" id="1176243"/>
    <lineage>
        <taxon>Bacteria</taxon>
        <taxon>Pseudomonadati</taxon>
        <taxon>Pseudomonadota</taxon>
        <taxon>Gammaproteobacteria</taxon>
        <taxon>Oceanospirillales</taxon>
        <taxon>Halomonadaceae</taxon>
        <taxon>Vreelandella</taxon>
    </lineage>
</organism>
<dbReference type="InterPro" id="IPR008523">
    <property type="entry name" value="DUF805"/>
</dbReference>
<feature type="transmembrane region" description="Helical" evidence="1">
    <location>
        <begin position="140"/>
        <end position="157"/>
    </location>
</feature>
<dbReference type="OrthoDB" id="9812349at2"/>
<dbReference type="PANTHER" id="PTHR34980">
    <property type="entry name" value="INNER MEMBRANE PROTEIN-RELATED-RELATED"/>
    <property type="match status" value="1"/>
</dbReference>
<dbReference type="PANTHER" id="PTHR34980:SF3">
    <property type="entry name" value="BLR8105 PROTEIN"/>
    <property type="match status" value="1"/>
</dbReference>
<dbReference type="Pfam" id="PF05656">
    <property type="entry name" value="DUF805"/>
    <property type="match status" value="1"/>
</dbReference>
<evidence type="ECO:0000313" key="2">
    <source>
        <dbReference type="EMBL" id="PRY65229.1"/>
    </source>
</evidence>
<proteinExistence type="predicted"/>
<keyword evidence="1" id="KW-1133">Transmembrane helix</keyword>
<dbReference type="AlphaFoldDB" id="A0A2T0V4X0"/>
<keyword evidence="3" id="KW-1185">Reference proteome</keyword>
<keyword evidence="1" id="KW-0472">Membrane</keyword>
<feature type="transmembrane region" description="Helical" evidence="1">
    <location>
        <begin position="100"/>
        <end position="120"/>
    </location>
</feature>